<dbReference type="InterPro" id="IPR002559">
    <property type="entry name" value="Transposase_11"/>
</dbReference>
<dbReference type="RefSeq" id="WP_114438247.1">
    <property type="nucleotide sequence ID" value="NZ_QPIZ01000083.1"/>
</dbReference>
<dbReference type="AlphaFoldDB" id="A0A368UM59"/>
<dbReference type="GO" id="GO:0006313">
    <property type="term" value="P:DNA transposition"/>
    <property type="evidence" value="ECO:0007669"/>
    <property type="project" value="InterPro"/>
</dbReference>
<dbReference type="EMBL" id="QPIZ01000083">
    <property type="protein sequence ID" value="RCW19604.1"/>
    <property type="molecule type" value="Genomic_DNA"/>
</dbReference>
<comment type="caution">
    <text evidence="2">The sequence shown here is derived from an EMBL/GenBank/DDBJ whole genome shotgun (WGS) entry which is preliminary data.</text>
</comment>
<feature type="domain" description="Transposase IS4-like" evidence="1">
    <location>
        <begin position="174"/>
        <end position="345"/>
    </location>
</feature>
<reference evidence="2 3" key="1">
    <citation type="submission" date="2018-07" db="EMBL/GenBank/DDBJ databases">
        <title>Freshwater and sediment microbial communities from various areas in North America, analyzing microbe dynamics in response to fracking.</title>
        <authorList>
            <person name="Lamendella R."/>
        </authorList>
    </citation>
    <scope>NUCLEOTIDE SEQUENCE [LARGE SCALE GENOMIC DNA]</scope>
    <source>
        <strain evidence="2 3">160A</strain>
    </source>
</reference>
<evidence type="ECO:0000313" key="2">
    <source>
        <dbReference type="EMBL" id="RCW19604.1"/>
    </source>
</evidence>
<sequence length="408" mass="47430">MIFKGDNSIKALINNALNNKSLNQWRKDFLSEVFILFLCIKGRINFAQLERYGLFTEQRYRQQFEKPFDFMEFNTNLTTQHGSGHYIIAFDPSYIRKSGKETPGTGRYWSGCAQASKWGLEIGGIAAVDVDNNFAFHLDAIQTPSSKGALNDEKSLLDWYGDVLYQRKDALSKISTYLVADAYFSKRPFLEKVRSMQMHLISRLRDDADLKYLYYGPRTGKRGRPKKHDGKIDWNNLKDDYFERVQVDDTTTIHSAVVFSKSFKCNIKISCVFFLNDKGKETRKIYFSSDLEMLSTDILEYYRSRFQIEFVYRDGKQFTGLEHCQARSENKLNFHFNASLTSVNLARISHWLSIPKDQRPAFSMADVKTLYHNTILIERFIDVFAINPNTRKNQKIVKELMKYGTLAA</sequence>
<dbReference type="Pfam" id="PF01609">
    <property type="entry name" value="DDE_Tnp_1"/>
    <property type="match status" value="1"/>
</dbReference>
<accession>A0A368UM59</accession>
<evidence type="ECO:0000259" key="1">
    <source>
        <dbReference type="Pfam" id="PF01609"/>
    </source>
</evidence>
<keyword evidence="3" id="KW-1185">Reference proteome</keyword>
<dbReference type="GO" id="GO:0004803">
    <property type="term" value="F:transposase activity"/>
    <property type="evidence" value="ECO:0007669"/>
    <property type="project" value="InterPro"/>
</dbReference>
<proteinExistence type="predicted"/>
<dbReference type="GO" id="GO:0003677">
    <property type="term" value="F:DNA binding"/>
    <property type="evidence" value="ECO:0007669"/>
    <property type="project" value="InterPro"/>
</dbReference>
<dbReference type="InterPro" id="IPR012337">
    <property type="entry name" value="RNaseH-like_sf"/>
</dbReference>
<dbReference type="Proteomes" id="UP000252733">
    <property type="component" value="Unassembled WGS sequence"/>
</dbReference>
<gene>
    <name evidence="2" type="ORF">DFO77_1831</name>
</gene>
<protein>
    <submittedName>
        <fullName evidence="2">DDE family transposase</fullName>
    </submittedName>
</protein>
<evidence type="ECO:0000313" key="3">
    <source>
        <dbReference type="Proteomes" id="UP000252733"/>
    </source>
</evidence>
<name>A0A368UM59_9BACT</name>
<organism evidence="2 3">
    <name type="scientific">Marinilabilia salmonicolor</name>
    <dbReference type="NCBI Taxonomy" id="989"/>
    <lineage>
        <taxon>Bacteria</taxon>
        <taxon>Pseudomonadati</taxon>
        <taxon>Bacteroidota</taxon>
        <taxon>Bacteroidia</taxon>
        <taxon>Marinilabiliales</taxon>
        <taxon>Marinilabiliaceae</taxon>
        <taxon>Marinilabilia</taxon>
    </lineage>
</organism>
<dbReference type="SUPFAM" id="SSF53098">
    <property type="entry name" value="Ribonuclease H-like"/>
    <property type="match status" value="1"/>
</dbReference>